<dbReference type="EMBL" id="JTDN01000003">
    <property type="protein sequence ID" value="KHL24331.1"/>
    <property type="molecule type" value="Genomic_DNA"/>
</dbReference>
<keyword evidence="2" id="KW-1185">Reference proteome</keyword>
<gene>
    <name evidence="1" type="ORF">PK98_15165</name>
</gene>
<evidence type="ECO:0000313" key="2">
    <source>
        <dbReference type="Proteomes" id="UP000030988"/>
    </source>
</evidence>
<organism evidence="1 2">
    <name type="scientific">Croceibacterium mercuriale</name>
    <dbReference type="NCBI Taxonomy" id="1572751"/>
    <lineage>
        <taxon>Bacteria</taxon>
        <taxon>Pseudomonadati</taxon>
        <taxon>Pseudomonadota</taxon>
        <taxon>Alphaproteobacteria</taxon>
        <taxon>Sphingomonadales</taxon>
        <taxon>Erythrobacteraceae</taxon>
        <taxon>Croceibacterium</taxon>
    </lineage>
</organism>
<reference evidence="1 2" key="1">
    <citation type="submission" date="2014-11" db="EMBL/GenBank/DDBJ databases">
        <title>Draft genome sequence of Kirrobacter mercurialis.</title>
        <authorList>
            <person name="Coil D.A."/>
            <person name="Eisen J.A."/>
        </authorList>
    </citation>
    <scope>NUCLEOTIDE SEQUENCE [LARGE SCALE GENOMIC DNA]</scope>
    <source>
        <strain evidence="1 2">Coronado</strain>
    </source>
</reference>
<protein>
    <submittedName>
        <fullName evidence="1">Uncharacterized protein</fullName>
    </submittedName>
</protein>
<evidence type="ECO:0000313" key="1">
    <source>
        <dbReference type="EMBL" id="KHL24331.1"/>
    </source>
</evidence>
<accession>A0A0B2BXE1</accession>
<dbReference type="OrthoDB" id="7450893at2"/>
<comment type="caution">
    <text evidence="1">The sequence shown here is derived from an EMBL/GenBank/DDBJ whole genome shotgun (WGS) entry which is preliminary data.</text>
</comment>
<name>A0A0B2BXE1_9SPHN</name>
<dbReference type="Proteomes" id="UP000030988">
    <property type="component" value="Unassembled WGS sequence"/>
</dbReference>
<sequence length="72" mass="8137">MAAQALIARSITLDTRILEAEKRSYHSFFDIHVIENDEGSYSIIEEGDYGALPLHIIDNIVYTADAKMSDDY</sequence>
<dbReference type="AlphaFoldDB" id="A0A0B2BXE1"/>
<proteinExistence type="predicted"/>